<feature type="domain" description="Carbohydrate-binding" evidence="1">
    <location>
        <begin position="50"/>
        <end position="227"/>
    </location>
</feature>
<evidence type="ECO:0000259" key="1">
    <source>
        <dbReference type="Pfam" id="PF16011"/>
    </source>
</evidence>
<dbReference type="InterPro" id="IPR010502">
    <property type="entry name" value="Carb-bd_dom_fam9"/>
</dbReference>
<sequence>MNSFSRNKNVVIHTLGKLTQPVEINNDWYKSPWEGIEPLEVKKYMGPKPVHKPRVQAKMAYDKEAVYVIFRVVDRYVRCVRTDYQNPVYKDSAVEFFFSPSKDPSKGYFNLEVNCGGTALFKFRSEEKGNVLIPESDFRQIDIAHSLPKVVDPEIKSEVIWTIEMRIPINILKQYYDVTPPAPRAKWRANFYKIADESSHPHYLTWSKVDYPKPNFHLPQFFGILVFE</sequence>
<dbReference type="RefSeq" id="WP_311503521.1">
    <property type="nucleotide sequence ID" value="NZ_JAVRHK010000007.1"/>
</dbReference>
<evidence type="ECO:0000313" key="3">
    <source>
        <dbReference type="Proteomes" id="UP001262582"/>
    </source>
</evidence>
<dbReference type="EMBL" id="JAVRHK010000007">
    <property type="protein sequence ID" value="MDT0677184.1"/>
    <property type="molecule type" value="Genomic_DNA"/>
</dbReference>
<dbReference type="Proteomes" id="UP001262582">
    <property type="component" value="Unassembled WGS sequence"/>
</dbReference>
<accession>A0ABU3D6Q0</accession>
<dbReference type="SUPFAM" id="SSF49344">
    <property type="entry name" value="CBD9-like"/>
    <property type="match status" value="1"/>
</dbReference>
<dbReference type="Gene3D" id="2.60.40.1190">
    <property type="match status" value="1"/>
</dbReference>
<protein>
    <submittedName>
        <fullName evidence="2">Carbohydrate-binding family 9-like protein</fullName>
    </submittedName>
</protein>
<comment type="caution">
    <text evidence="2">The sequence shown here is derived from an EMBL/GenBank/DDBJ whole genome shotgun (WGS) entry which is preliminary data.</text>
</comment>
<keyword evidence="3" id="KW-1185">Reference proteome</keyword>
<proteinExistence type="predicted"/>
<dbReference type="CDD" id="cd09620">
    <property type="entry name" value="CBM9_like_3"/>
    <property type="match status" value="1"/>
</dbReference>
<evidence type="ECO:0000313" key="2">
    <source>
        <dbReference type="EMBL" id="MDT0677184.1"/>
    </source>
</evidence>
<name>A0ABU3D6Q0_9FLAO</name>
<dbReference type="Pfam" id="PF16011">
    <property type="entry name" value="CBM9_2"/>
    <property type="match status" value="1"/>
</dbReference>
<organism evidence="2 3">
    <name type="scientific">Autumnicola musiva</name>
    <dbReference type="NCBI Taxonomy" id="3075589"/>
    <lineage>
        <taxon>Bacteria</taxon>
        <taxon>Pseudomonadati</taxon>
        <taxon>Bacteroidota</taxon>
        <taxon>Flavobacteriia</taxon>
        <taxon>Flavobacteriales</taxon>
        <taxon>Flavobacteriaceae</taxon>
        <taxon>Autumnicola</taxon>
    </lineage>
</organism>
<gene>
    <name evidence="2" type="ORF">RM539_11385</name>
</gene>
<reference evidence="2 3" key="1">
    <citation type="submission" date="2023-09" db="EMBL/GenBank/DDBJ databases">
        <authorList>
            <person name="Rey-Velasco X."/>
        </authorList>
    </citation>
    <scope>NUCLEOTIDE SEQUENCE [LARGE SCALE GENOMIC DNA]</scope>
    <source>
        <strain evidence="2 3">F117</strain>
    </source>
</reference>